<evidence type="ECO:0000313" key="2">
    <source>
        <dbReference type="EMBL" id="SDZ50812.1"/>
    </source>
</evidence>
<accession>A0A1H3TKJ4</accession>
<dbReference type="Pfam" id="PF11659">
    <property type="entry name" value="DUF3261"/>
    <property type="match status" value="1"/>
</dbReference>
<protein>
    <recommendedName>
        <fullName evidence="4">DUF3261 domain-containing protein</fullName>
    </recommendedName>
</protein>
<dbReference type="EMBL" id="FNPE01000030">
    <property type="protein sequence ID" value="SDZ50812.1"/>
    <property type="molecule type" value="Genomic_DNA"/>
</dbReference>
<evidence type="ECO:0000313" key="3">
    <source>
        <dbReference type="Proteomes" id="UP000183417"/>
    </source>
</evidence>
<reference evidence="2 3" key="1">
    <citation type="submission" date="2016-10" db="EMBL/GenBank/DDBJ databases">
        <authorList>
            <person name="de Groot N.N."/>
        </authorList>
    </citation>
    <scope>NUCLEOTIDE SEQUENCE [LARGE SCALE GENOMIC DNA]</scope>
    <source>
        <strain evidence="2 3">LMG 24775</strain>
    </source>
</reference>
<name>A0A1H3TKJ4_9BURK</name>
<proteinExistence type="predicted"/>
<gene>
    <name evidence="2" type="ORF">SAMN05421547_13021</name>
</gene>
<feature type="signal peptide" evidence="1">
    <location>
        <begin position="1"/>
        <end position="35"/>
    </location>
</feature>
<dbReference type="Proteomes" id="UP000183417">
    <property type="component" value="Unassembled WGS sequence"/>
</dbReference>
<feature type="chain" id="PRO_5010296392" description="DUF3261 domain-containing protein" evidence="1">
    <location>
        <begin position="36"/>
        <end position="217"/>
    </location>
</feature>
<dbReference type="InterPro" id="IPR021675">
    <property type="entry name" value="DUF3261"/>
</dbReference>
<sequence>MRRLRLFPALACQRAPALFAVCSVSAAIITASALAGCSTAPEARAPQGNATPPRLALPPAALGCALALQQHLVVQAPGQPAQELDALLEVDAQTVRLALVHLGQRVGVIVWDGRQLQAELSRWWPAQLAPAQVLGDMQLALWPVDAIAQALPASWVLEEVGMSGGSARHLSHQGQTRVEIRPAGSDGFEIVYAAGAWQLRVASPGGMRPCANAGEGA</sequence>
<evidence type="ECO:0000256" key="1">
    <source>
        <dbReference type="SAM" id="SignalP"/>
    </source>
</evidence>
<keyword evidence="1" id="KW-0732">Signal</keyword>
<organism evidence="2 3">
    <name type="scientific">Delftia lacustris</name>
    <dbReference type="NCBI Taxonomy" id="558537"/>
    <lineage>
        <taxon>Bacteria</taxon>
        <taxon>Pseudomonadati</taxon>
        <taxon>Pseudomonadota</taxon>
        <taxon>Betaproteobacteria</taxon>
        <taxon>Burkholderiales</taxon>
        <taxon>Comamonadaceae</taxon>
        <taxon>Delftia</taxon>
    </lineage>
</organism>
<evidence type="ECO:0008006" key="4">
    <source>
        <dbReference type="Google" id="ProtNLM"/>
    </source>
</evidence>
<dbReference type="AlphaFoldDB" id="A0A1H3TKJ4"/>